<evidence type="ECO:0000256" key="1">
    <source>
        <dbReference type="ARBA" id="ARBA00004876"/>
    </source>
</evidence>
<evidence type="ECO:0000256" key="3">
    <source>
        <dbReference type="ARBA" id="ARBA00022679"/>
    </source>
</evidence>
<evidence type="ECO:0000313" key="5">
    <source>
        <dbReference type="EMBL" id="SHK91447.1"/>
    </source>
</evidence>
<evidence type="ECO:0000313" key="6">
    <source>
        <dbReference type="Proteomes" id="UP000184016"/>
    </source>
</evidence>
<dbReference type="InterPro" id="IPR053376">
    <property type="entry name" value="Serine_acetyltransferase"/>
</dbReference>
<organism evidence="5 6">
    <name type="scientific">Alicyclobacillus tolerans</name>
    <dbReference type="NCBI Taxonomy" id="90970"/>
    <lineage>
        <taxon>Bacteria</taxon>
        <taxon>Bacillati</taxon>
        <taxon>Bacillota</taxon>
        <taxon>Bacilli</taxon>
        <taxon>Bacillales</taxon>
        <taxon>Alicyclobacillaceae</taxon>
        <taxon>Alicyclobacillus</taxon>
    </lineage>
</organism>
<gene>
    <name evidence="5" type="ORF">SAMN05443507_1272</name>
</gene>
<keyword evidence="6" id="KW-1185">Reference proteome</keyword>
<evidence type="ECO:0000256" key="2">
    <source>
        <dbReference type="ARBA" id="ARBA00022605"/>
    </source>
</evidence>
<dbReference type="GO" id="GO:0016746">
    <property type="term" value="F:acyltransferase activity"/>
    <property type="evidence" value="ECO:0007669"/>
    <property type="project" value="UniProtKB-KW"/>
</dbReference>
<dbReference type="AlphaFoldDB" id="A0A1M6WCK1"/>
<dbReference type="GO" id="GO:0008652">
    <property type="term" value="P:amino acid biosynthetic process"/>
    <property type="evidence" value="ECO:0007669"/>
    <property type="project" value="UniProtKB-KW"/>
</dbReference>
<dbReference type="PANTHER" id="PTHR42811">
    <property type="entry name" value="SERINE ACETYLTRANSFERASE"/>
    <property type="match status" value="1"/>
</dbReference>
<dbReference type="RefSeq" id="WP_238413549.1">
    <property type="nucleotide sequence ID" value="NZ_FRAF01000027.1"/>
</dbReference>
<dbReference type="InterPro" id="IPR011004">
    <property type="entry name" value="Trimer_LpxA-like_sf"/>
</dbReference>
<dbReference type="InterPro" id="IPR042122">
    <property type="entry name" value="Ser_AcTrfase_N_sf"/>
</dbReference>
<dbReference type="Gene3D" id="2.160.10.10">
    <property type="entry name" value="Hexapeptide repeat proteins"/>
    <property type="match status" value="1"/>
</dbReference>
<keyword evidence="2" id="KW-0028">Amino-acid biosynthesis</keyword>
<dbReference type="SUPFAM" id="SSF51161">
    <property type="entry name" value="Trimeric LpxA-like enzymes"/>
    <property type="match status" value="1"/>
</dbReference>
<sequence length="292" mass="32625">MFNSKEIARRLTENSQRAFQGCVCYPQPDAIAKMIKLLRSALLPNYFPYNNLGLERSVEATISELQQVLAAQIHRALFEKCYDLESSQETRHIADERAADVLQHLPELQTMLYEDVVETQNSDPAASSEIEIILTYPGLLALSIYRMAHVLVQYDIPLLPRMMTEYGHRLTGIDLHPGASIGHGIMIDHGTGIVVGETAQVGNHVKIYQGVTLGALYFPRDEQGILDRQTKRHPTVEDYVVLYANATVLGGDTVIGHHSVIGSSAWVTESIPPYSRVVHNHQSVVTKRQKSR</sequence>
<protein>
    <submittedName>
        <fullName evidence="5">Serine O-acetyltransferase</fullName>
    </submittedName>
</protein>
<dbReference type="EMBL" id="FRAF01000027">
    <property type="protein sequence ID" value="SHK91447.1"/>
    <property type="molecule type" value="Genomic_DNA"/>
</dbReference>
<dbReference type="Proteomes" id="UP000184016">
    <property type="component" value="Unassembled WGS sequence"/>
</dbReference>
<reference evidence="6" key="1">
    <citation type="submission" date="2016-11" db="EMBL/GenBank/DDBJ databases">
        <authorList>
            <person name="Varghese N."/>
            <person name="Submissions S."/>
        </authorList>
    </citation>
    <scope>NUCLEOTIDE SEQUENCE [LARGE SCALE GENOMIC DNA]</scope>
    <source>
        <strain evidence="6">USBA-503</strain>
    </source>
</reference>
<dbReference type="STRING" id="1830138.SAMN05443507_1272"/>
<comment type="pathway">
    <text evidence="1">Amino-acid biosynthesis; L-cysteine biosynthesis; L-cysteine from L-serine: step 1/2.</text>
</comment>
<dbReference type="CDD" id="cd03354">
    <property type="entry name" value="LbH_SAT"/>
    <property type="match status" value="1"/>
</dbReference>
<keyword evidence="4" id="KW-0012">Acyltransferase</keyword>
<evidence type="ECO:0000256" key="4">
    <source>
        <dbReference type="ARBA" id="ARBA00023315"/>
    </source>
</evidence>
<dbReference type="Gene3D" id="1.10.3130.10">
    <property type="entry name" value="serine acetyltransferase, domain 1"/>
    <property type="match status" value="1"/>
</dbReference>
<proteinExistence type="predicted"/>
<dbReference type="InterPro" id="IPR045304">
    <property type="entry name" value="LbH_SAT"/>
</dbReference>
<keyword evidence="3 5" id="KW-0808">Transferase</keyword>
<name>A0A1M6WCK1_9BACL</name>
<dbReference type="NCBIfam" id="NF041874">
    <property type="entry name" value="EPS_EpsC"/>
    <property type="match status" value="1"/>
</dbReference>
<accession>A0A1M6WCK1</accession>